<dbReference type="SUPFAM" id="SSF51735">
    <property type="entry name" value="NAD(P)-binding Rossmann-fold domains"/>
    <property type="match status" value="1"/>
</dbReference>
<protein>
    <submittedName>
        <fullName evidence="5">Putative dehydrogenase</fullName>
    </submittedName>
</protein>
<dbReference type="RefSeq" id="WP_182560285.1">
    <property type="nucleotide sequence ID" value="NZ_JACGWT010000003.1"/>
</dbReference>
<evidence type="ECO:0000259" key="3">
    <source>
        <dbReference type="Pfam" id="PF01408"/>
    </source>
</evidence>
<feature type="domain" description="Gfo/Idh/MocA-like oxidoreductase N-terminal" evidence="3">
    <location>
        <begin position="13"/>
        <end position="130"/>
    </location>
</feature>
<dbReference type="PANTHER" id="PTHR22604">
    <property type="entry name" value="OXIDOREDUCTASES"/>
    <property type="match status" value="1"/>
</dbReference>
<evidence type="ECO:0000259" key="4">
    <source>
        <dbReference type="Pfam" id="PF22725"/>
    </source>
</evidence>
<dbReference type="SUPFAM" id="SSF55347">
    <property type="entry name" value="Glyceraldehyde-3-phosphate dehydrogenase-like, C-terminal domain"/>
    <property type="match status" value="1"/>
</dbReference>
<evidence type="ECO:0000313" key="5">
    <source>
        <dbReference type="EMBL" id="MBA8794740.1"/>
    </source>
</evidence>
<dbReference type="EMBL" id="JACGWT010000003">
    <property type="protein sequence ID" value="MBA8794740.1"/>
    <property type="molecule type" value="Genomic_DNA"/>
</dbReference>
<dbReference type="GO" id="GO:0016491">
    <property type="term" value="F:oxidoreductase activity"/>
    <property type="evidence" value="ECO:0007669"/>
    <property type="project" value="UniProtKB-KW"/>
</dbReference>
<accession>A0A7W3IT83</accession>
<keyword evidence="6" id="KW-1185">Reference proteome</keyword>
<dbReference type="InterPro" id="IPR050984">
    <property type="entry name" value="Gfo/Idh/MocA_domain"/>
</dbReference>
<keyword evidence="2" id="KW-0560">Oxidoreductase</keyword>
<dbReference type="Proteomes" id="UP000523079">
    <property type="component" value="Unassembled WGS sequence"/>
</dbReference>
<dbReference type="Pfam" id="PF22725">
    <property type="entry name" value="GFO_IDH_MocA_C3"/>
    <property type="match status" value="1"/>
</dbReference>
<feature type="domain" description="GFO/IDH/MocA-like oxidoreductase" evidence="4">
    <location>
        <begin position="141"/>
        <end position="259"/>
    </location>
</feature>
<dbReference type="PANTHER" id="PTHR22604:SF105">
    <property type="entry name" value="TRANS-1,2-DIHYDROBENZENE-1,2-DIOL DEHYDROGENASE"/>
    <property type="match status" value="1"/>
</dbReference>
<evidence type="ECO:0000256" key="2">
    <source>
        <dbReference type="ARBA" id="ARBA00023002"/>
    </source>
</evidence>
<evidence type="ECO:0000313" key="6">
    <source>
        <dbReference type="Proteomes" id="UP000523079"/>
    </source>
</evidence>
<sequence>MSEPTPSSEPRRIRWGVLSTGHIAGVFARDLALLPEEAELTAVASRGLDKAEAFAAEHGFARAYGSYAELADDDEVDVVYIASPHSDHLASARLCLEAGRAVLVEKSLTASVAEAEELIGLARERGLFCMEAVWMRTNPLIRRVAQALRDGEIGALRHIEAGFGFAFDGPDEHRLLNPELAGGALLDLGVYPVHLANLVAGEPTAIHGTGHLASTGVDAHAVAAMTFAGQPPVTGALTCTLETTLPTSAVVYGTEGRIEIDNFIKPDEVRIYRGNDRETSPEVLITQLPGGGYTLQAQEVMRCLRAGELESPLVPWEDSLACMRTLETWRAAVDAAATRALGGGGSSNEE</sequence>
<dbReference type="InterPro" id="IPR055170">
    <property type="entry name" value="GFO_IDH_MocA-like_dom"/>
</dbReference>
<dbReference type="InterPro" id="IPR036291">
    <property type="entry name" value="NAD(P)-bd_dom_sf"/>
</dbReference>
<proteinExistence type="inferred from homology"/>
<dbReference type="Gene3D" id="3.30.360.10">
    <property type="entry name" value="Dihydrodipicolinate Reductase, domain 2"/>
    <property type="match status" value="1"/>
</dbReference>
<comment type="similarity">
    <text evidence="1">Belongs to the Gfo/Idh/MocA family.</text>
</comment>
<evidence type="ECO:0000256" key="1">
    <source>
        <dbReference type="ARBA" id="ARBA00010928"/>
    </source>
</evidence>
<dbReference type="InterPro" id="IPR000683">
    <property type="entry name" value="Gfo/Idh/MocA-like_OxRdtase_N"/>
</dbReference>
<reference evidence="5 6" key="1">
    <citation type="submission" date="2020-07" db="EMBL/GenBank/DDBJ databases">
        <title>Sequencing the genomes of 1000 actinobacteria strains.</title>
        <authorList>
            <person name="Klenk H.-P."/>
        </authorList>
    </citation>
    <scope>NUCLEOTIDE SEQUENCE [LARGE SCALE GENOMIC DNA]</scope>
    <source>
        <strain evidence="5 6">DSM 100723</strain>
    </source>
</reference>
<dbReference type="GO" id="GO:0000166">
    <property type="term" value="F:nucleotide binding"/>
    <property type="evidence" value="ECO:0007669"/>
    <property type="project" value="InterPro"/>
</dbReference>
<organism evidence="5 6">
    <name type="scientific">Microlunatus kandeliicorticis</name>
    <dbReference type="NCBI Taxonomy" id="1759536"/>
    <lineage>
        <taxon>Bacteria</taxon>
        <taxon>Bacillati</taxon>
        <taxon>Actinomycetota</taxon>
        <taxon>Actinomycetes</taxon>
        <taxon>Propionibacteriales</taxon>
        <taxon>Propionibacteriaceae</taxon>
        <taxon>Microlunatus</taxon>
    </lineage>
</organism>
<dbReference type="Gene3D" id="3.40.50.720">
    <property type="entry name" value="NAD(P)-binding Rossmann-like Domain"/>
    <property type="match status" value="1"/>
</dbReference>
<dbReference type="Pfam" id="PF01408">
    <property type="entry name" value="GFO_IDH_MocA"/>
    <property type="match status" value="1"/>
</dbReference>
<gene>
    <name evidence="5" type="ORF">FHX74_002359</name>
</gene>
<name>A0A7W3IT83_9ACTN</name>
<dbReference type="AlphaFoldDB" id="A0A7W3IT83"/>
<comment type="caution">
    <text evidence="5">The sequence shown here is derived from an EMBL/GenBank/DDBJ whole genome shotgun (WGS) entry which is preliminary data.</text>
</comment>